<proteinExistence type="predicted"/>
<comment type="caution">
    <text evidence="2">The sequence shown here is derived from an EMBL/GenBank/DDBJ whole genome shotgun (WGS) entry which is preliminary data.</text>
</comment>
<dbReference type="Proteomes" id="UP000797356">
    <property type="component" value="Chromosome 2"/>
</dbReference>
<name>A0A8K0MX00_COCNU</name>
<dbReference type="EMBL" id="CM017873">
    <property type="protein sequence ID" value="KAG1330679.1"/>
    <property type="molecule type" value="Genomic_DNA"/>
</dbReference>
<dbReference type="AlphaFoldDB" id="A0A8K0MX00"/>
<reference evidence="2" key="1">
    <citation type="journal article" date="2017" name="Gigascience">
        <title>The genome draft of coconut (Cocos nucifera).</title>
        <authorList>
            <person name="Xiao Y."/>
            <person name="Xu P."/>
            <person name="Fan H."/>
            <person name="Baudouin L."/>
            <person name="Xia W."/>
            <person name="Bocs S."/>
            <person name="Xu J."/>
            <person name="Li Q."/>
            <person name="Guo A."/>
            <person name="Zhou L."/>
            <person name="Li J."/>
            <person name="Wu Y."/>
            <person name="Ma Z."/>
            <person name="Armero A."/>
            <person name="Issali A.E."/>
            <person name="Liu N."/>
            <person name="Peng M."/>
            <person name="Yang Y."/>
        </authorList>
    </citation>
    <scope>NUCLEOTIDE SEQUENCE</scope>
    <source>
        <tissue evidence="2">Spear leaf of Hainan Tall coconut</tissue>
    </source>
</reference>
<organism evidence="2 3">
    <name type="scientific">Cocos nucifera</name>
    <name type="common">Coconut palm</name>
    <dbReference type="NCBI Taxonomy" id="13894"/>
    <lineage>
        <taxon>Eukaryota</taxon>
        <taxon>Viridiplantae</taxon>
        <taxon>Streptophyta</taxon>
        <taxon>Embryophyta</taxon>
        <taxon>Tracheophyta</taxon>
        <taxon>Spermatophyta</taxon>
        <taxon>Magnoliopsida</taxon>
        <taxon>Liliopsida</taxon>
        <taxon>Arecaceae</taxon>
        <taxon>Arecoideae</taxon>
        <taxon>Cocoseae</taxon>
        <taxon>Attaleinae</taxon>
        <taxon>Cocos</taxon>
    </lineage>
</organism>
<accession>A0A8K0MX00</accession>
<evidence type="ECO:0000256" key="1">
    <source>
        <dbReference type="SAM" id="MobiDB-lite"/>
    </source>
</evidence>
<feature type="region of interest" description="Disordered" evidence="1">
    <location>
        <begin position="17"/>
        <end position="182"/>
    </location>
</feature>
<keyword evidence="3" id="KW-1185">Reference proteome</keyword>
<evidence type="ECO:0000313" key="2">
    <source>
        <dbReference type="EMBL" id="KAG1330679.1"/>
    </source>
</evidence>
<reference evidence="2" key="2">
    <citation type="submission" date="2019-07" db="EMBL/GenBank/DDBJ databases">
        <authorList>
            <person name="Yang Y."/>
            <person name="Bocs S."/>
            <person name="Baudouin L."/>
        </authorList>
    </citation>
    <scope>NUCLEOTIDE SEQUENCE</scope>
    <source>
        <tissue evidence="2">Spear leaf of Hainan Tall coconut</tissue>
    </source>
</reference>
<feature type="compositionally biased region" description="Basic and acidic residues" evidence="1">
    <location>
        <begin position="35"/>
        <end position="48"/>
    </location>
</feature>
<protein>
    <submittedName>
        <fullName evidence="2">Uncharacterized protein</fullName>
    </submittedName>
</protein>
<feature type="compositionally biased region" description="Polar residues" evidence="1">
    <location>
        <begin position="69"/>
        <end position="86"/>
    </location>
</feature>
<sequence>MCWREFCLCFRPETEEGPAFRRTVSRKQQVPPEPKATKDGGVDKKHDILSQPKANAANDTAGDARSYPKSANGTPTITPKSNSSSNDNKETDFTHKSTKAGRAITSPEKSDASRASTKAMESNERDKIPPKNVTSYQVLTPKDQIKAAGYDGDHDGGESVGRKPQRKSVGSEGAAGFTVEEG</sequence>
<gene>
    <name evidence="2" type="ORF">COCNU_02G006470</name>
</gene>
<feature type="compositionally biased region" description="Basic and acidic residues" evidence="1">
    <location>
        <begin position="151"/>
        <end position="161"/>
    </location>
</feature>
<evidence type="ECO:0000313" key="3">
    <source>
        <dbReference type="Proteomes" id="UP000797356"/>
    </source>
</evidence>